<comment type="caution">
    <text evidence="2">The sequence shown here is derived from an EMBL/GenBank/DDBJ whole genome shotgun (WGS) entry which is preliminary data.</text>
</comment>
<sequence length="159" mass="16436">MTAMSPGSPQGSLERDELALAATPVVRSRLARALWAVAGLVCVGLGLIGVVVPGLPTTGFMILAAAAFSRSSPRLEQWVLGLPKVGPAVQAYRAGLGMPMKAKVTAIAMMTIAIAISAFLLDSWVVRGVIIAAGVIGTVVILRTPTRRDDPIIAPPEQG</sequence>
<protein>
    <recommendedName>
        <fullName evidence="4">DUF454 domain-containing protein</fullName>
    </recommendedName>
</protein>
<evidence type="ECO:0000256" key="1">
    <source>
        <dbReference type="SAM" id="Phobius"/>
    </source>
</evidence>
<dbReference type="GO" id="GO:0005886">
    <property type="term" value="C:plasma membrane"/>
    <property type="evidence" value="ECO:0007669"/>
    <property type="project" value="TreeGrafter"/>
</dbReference>
<keyword evidence="1" id="KW-0812">Transmembrane</keyword>
<gene>
    <name evidence="2" type="ORF">BDK89_0742</name>
</gene>
<keyword evidence="1" id="KW-0472">Membrane</keyword>
<evidence type="ECO:0008006" key="4">
    <source>
        <dbReference type="Google" id="ProtNLM"/>
    </source>
</evidence>
<proteinExistence type="predicted"/>
<keyword evidence="1" id="KW-1133">Transmembrane helix</keyword>
<dbReference type="Pfam" id="PF04304">
    <property type="entry name" value="DUF454"/>
    <property type="match status" value="1"/>
</dbReference>
<evidence type="ECO:0000313" key="3">
    <source>
        <dbReference type="Proteomes" id="UP000294558"/>
    </source>
</evidence>
<dbReference type="PANTHER" id="PTHR35813:SF1">
    <property type="entry name" value="INNER MEMBRANE PROTEIN YBAN"/>
    <property type="match status" value="1"/>
</dbReference>
<accession>A0A4R7HXJ8</accession>
<dbReference type="EMBL" id="SOAU01000001">
    <property type="protein sequence ID" value="TDT15179.1"/>
    <property type="molecule type" value="Genomic_DNA"/>
</dbReference>
<feature type="transmembrane region" description="Helical" evidence="1">
    <location>
        <begin position="33"/>
        <end position="66"/>
    </location>
</feature>
<dbReference type="InterPro" id="IPR007401">
    <property type="entry name" value="DUF454"/>
</dbReference>
<dbReference type="Proteomes" id="UP000294558">
    <property type="component" value="Unassembled WGS sequence"/>
</dbReference>
<evidence type="ECO:0000313" key="2">
    <source>
        <dbReference type="EMBL" id="TDT15179.1"/>
    </source>
</evidence>
<organism evidence="2 3">
    <name type="scientific">Ilumatobacter fluminis</name>
    <dbReference type="NCBI Taxonomy" id="467091"/>
    <lineage>
        <taxon>Bacteria</taxon>
        <taxon>Bacillati</taxon>
        <taxon>Actinomycetota</taxon>
        <taxon>Acidimicrobiia</taxon>
        <taxon>Acidimicrobiales</taxon>
        <taxon>Ilumatobacteraceae</taxon>
        <taxon>Ilumatobacter</taxon>
    </lineage>
</organism>
<dbReference type="AlphaFoldDB" id="A0A4R7HXJ8"/>
<keyword evidence="3" id="KW-1185">Reference proteome</keyword>
<name>A0A4R7HXJ8_9ACTN</name>
<dbReference type="PANTHER" id="PTHR35813">
    <property type="entry name" value="INNER MEMBRANE PROTEIN YBAN"/>
    <property type="match status" value="1"/>
</dbReference>
<feature type="transmembrane region" description="Helical" evidence="1">
    <location>
        <begin position="125"/>
        <end position="142"/>
    </location>
</feature>
<feature type="transmembrane region" description="Helical" evidence="1">
    <location>
        <begin position="102"/>
        <end position="119"/>
    </location>
</feature>
<reference evidence="2 3" key="1">
    <citation type="submission" date="2019-03" db="EMBL/GenBank/DDBJ databases">
        <title>Sequencing the genomes of 1000 actinobacteria strains.</title>
        <authorList>
            <person name="Klenk H.-P."/>
        </authorList>
    </citation>
    <scope>NUCLEOTIDE SEQUENCE [LARGE SCALE GENOMIC DNA]</scope>
    <source>
        <strain evidence="2 3">DSM 18936</strain>
    </source>
</reference>